<dbReference type="AlphaFoldDB" id="A0A4V2MUZ7"/>
<dbReference type="Proteomes" id="UP000292702">
    <property type="component" value="Unassembled WGS sequence"/>
</dbReference>
<dbReference type="EMBL" id="RWJN01000588">
    <property type="protein sequence ID" value="TCD60497.1"/>
    <property type="molecule type" value="Genomic_DNA"/>
</dbReference>
<reference evidence="1 2" key="1">
    <citation type="submission" date="2018-11" db="EMBL/GenBank/DDBJ databases">
        <title>Genome assembly of Steccherinum ochraceum LE-BIN_3174, the white-rot fungus of the Steccherinaceae family (The Residual Polyporoid clade, Polyporales, Basidiomycota).</title>
        <authorList>
            <person name="Fedorova T.V."/>
            <person name="Glazunova O.A."/>
            <person name="Landesman E.O."/>
            <person name="Moiseenko K.V."/>
            <person name="Psurtseva N.V."/>
            <person name="Savinova O.S."/>
            <person name="Shakhova N.V."/>
            <person name="Tyazhelova T.V."/>
            <person name="Vasina D.V."/>
        </authorList>
    </citation>
    <scope>NUCLEOTIDE SEQUENCE [LARGE SCALE GENOMIC DNA]</scope>
    <source>
        <strain evidence="1 2">LE-BIN_3174</strain>
    </source>
</reference>
<keyword evidence="2" id="KW-1185">Reference proteome</keyword>
<sequence>MRVTATSSAPTGNLFENLWTHTWGKPLDTLFATIPIPRSDSATDEDAAEAKCLVCGGTDGPLSELLLEWLEVKGILVRAEHTEVIRCIVERATGYHGDQVTKYFDSLPVEIDNPFVDEVYSPSGYRGVAVIGPTGSGKSLFLLLVLILRLSAKQPTVYQTAHDLVLFTDHGAIVISPSQGAAVLPTWLGRLPSSAWCLVDAPLETGAPIFALRRMVVQVAPPQRGKFMKWMEDIKSSQCYMRQWNLMELLAGRNMHPHDVGTTAQIEAFVARCGPRTRDAYRYSQESEGQLSRRVRSHVASIPTIDDFKHAARQAMKGDVSVVHEHLFLVNPGRTRDAISVSLTASHVWEEWTTHSSELARSNARLHSYDHLRRESTTAAAAASILRSVLHTAMHNQSFFSTHLGGAFKRLEEISDTSEDLVTYDLLPHHSENNWPVALAYSHQTFDKVATLSTIGNSGNTVVAYIPNSQSGDAFCVHTTSNWSNPDEHSVKTTIFQAVESDCHMVDTRLLHEASRLQLGNLRIVFVVVPGTTPRILFPKSVRNDFTDLEVCYSTFEAGHLGHLGGNPAVIRYVRIVP</sequence>
<name>A0A4V2MUZ7_9APHY</name>
<evidence type="ECO:0000313" key="2">
    <source>
        <dbReference type="Proteomes" id="UP000292702"/>
    </source>
</evidence>
<evidence type="ECO:0000313" key="1">
    <source>
        <dbReference type="EMBL" id="TCD60497.1"/>
    </source>
</evidence>
<comment type="caution">
    <text evidence="1">The sequence shown here is derived from an EMBL/GenBank/DDBJ whole genome shotgun (WGS) entry which is preliminary data.</text>
</comment>
<accession>A0A4V2MUZ7</accession>
<protein>
    <submittedName>
        <fullName evidence="1">Uncharacterized protein</fullName>
    </submittedName>
</protein>
<gene>
    <name evidence="1" type="ORF">EIP91_009960</name>
</gene>
<proteinExistence type="predicted"/>
<organism evidence="1 2">
    <name type="scientific">Steccherinum ochraceum</name>
    <dbReference type="NCBI Taxonomy" id="92696"/>
    <lineage>
        <taxon>Eukaryota</taxon>
        <taxon>Fungi</taxon>
        <taxon>Dikarya</taxon>
        <taxon>Basidiomycota</taxon>
        <taxon>Agaricomycotina</taxon>
        <taxon>Agaricomycetes</taxon>
        <taxon>Polyporales</taxon>
        <taxon>Steccherinaceae</taxon>
        <taxon>Steccherinum</taxon>
    </lineage>
</organism>